<dbReference type="InterPro" id="IPR007304">
    <property type="entry name" value="TAP46-like"/>
</dbReference>
<dbReference type="GO" id="GO:0009966">
    <property type="term" value="P:regulation of signal transduction"/>
    <property type="evidence" value="ECO:0007669"/>
    <property type="project" value="InterPro"/>
</dbReference>
<keyword evidence="3" id="KW-1185">Reference proteome</keyword>
<evidence type="ECO:0000313" key="2">
    <source>
        <dbReference type="EMBL" id="PIO60524.1"/>
    </source>
</evidence>
<evidence type="ECO:0000313" key="3">
    <source>
        <dbReference type="Proteomes" id="UP000230423"/>
    </source>
</evidence>
<feature type="compositionally biased region" description="Polar residues" evidence="1">
    <location>
        <begin position="160"/>
        <end position="171"/>
    </location>
</feature>
<dbReference type="GO" id="GO:0051721">
    <property type="term" value="F:protein phosphatase 2A binding"/>
    <property type="evidence" value="ECO:0007669"/>
    <property type="project" value="TreeGrafter"/>
</dbReference>
<evidence type="ECO:0000256" key="1">
    <source>
        <dbReference type="SAM" id="MobiDB-lite"/>
    </source>
</evidence>
<dbReference type="EMBL" id="KZ355267">
    <property type="protein sequence ID" value="PIO60524.1"/>
    <property type="molecule type" value="Genomic_DNA"/>
</dbReference>
<dbReference type="Pfam" id="PF04177">
    <property type="entry name" value="TAP42"/>
    <property type="match status" value="1"/>
</dbReference>
<feature type="compositionally biased region" description="Polar residues" evidence="1">
    <location>
        <begin position="183"/>
        <end position="192"/>
    </location>
</feature>
<sequence>MAETKSHGDFDDEETLTVQFKKAEDVINDIGNGRFSAMDLQTRISEAVSILEKLTHAVSTLGLFSDNEEVEDLATSSIPFLLIPCYLGVAHHNTTTEPSHRADQLQLAKIYYRDFLKRLRSYGFEFERDFFFVEGGHEKPFREIVRLAELMKKEKEKSTGENATGEDSQSLKPLPSVEEVVLQKQTSEATTTEVDEEMQSLDEICPKTEVDEEMQS</sequence>
<accession>A0A2G9TRB1</accession>
<dbReference type="PANTHER" id="PTHR10933:SF9">
    <property type="entry name" value="IMMUNOGLOBULIN-BINDING PROTEIN 1"/>
    <property type="match status" value="1"/>
</dbReference>
<name>A0A2G9TRB1_TELCI</name>
<feature type="region of interest" description="Disordered" evidence="1">
    <location>
        <begin position="155"/>
        <end position="216"/>
    </location>
</feature>
<organism evidence="2 3">
    <name type="scientific">Teladorsagia circumcincta</name>
    <name type="common">Brown stomach worm</name>
    <name type="synonym">Ostertagia circumcincta</name>
    <dbReference type="NCBI Taxonomy" id="45464"/>
    <lineage>
        <taxon>Eukaryota</taxon>
        <taxon>Metazoa</taxon>
        <taxon>Ecdysozoa</taxon>
        <taxon>Nematoda</taxon>
        <taxon>Chromadorea</taxon>
        <taxon>Rhabditida</taxon>
        <taxon>Rhabditina</taxon>
        <taxon>Rhabditomorpha</taxon>
        <taxon>Strongyloidea</taxon>
        <taxon>Trichostrongylidae</taxon>
        <taxon>Teladorsagia</taxon>
    </lineage>
</organism>
<protein>
    <recommendedName>
        <fullName evidence="4">TAP42-like family protein</fullName>
    </recommendedName>
</protein>
<dbReference type="Gene3D" id="1.25.40.540">
    <property type="entry name" value="TAP42-like family"/>
    <property type="match status" value="1"/>
</dbReference>
<proteinExistence type="predicted"/>
<dbReference type="Proteomes" id="UP000230423">
    <property type="component" value="Unassembled WGS sequence"/>
</dbReference>
<evidence type="ECO:0008006" key="4">
    <source>
        <dbReference type="Google" id="ProtNLM"/>
    </source>
</evidence>
<dbReference type="OrthoDB" id="10261753at2759"/>
<dbReference type="GO" id="GO:0005829">
    <property type="term" value="C:cytosol"/>
    <property type="evidence" value="ECO:0007669"/>
    <property type="project" value="TreeGrafter"/>
</dbReference>
<dbReference type="AlphaFoldDB" id="A0A2G9TRB1"/>
<dbReference type="InterPro" id="IPR038511">
    <property type="entry name" value="TAP42/TAP46-like_sf"/>
</dbReference>
<dbReference type="PANTHER" id="PTHR10933">
    <property type="entry name" value="IMMUNOGLOBULIN-BINDING PROTEIN 1"/>
    <property type="match status" value="1"/>
</dbReference>
<gene>
    <name evidence="2" type="ORF">TELCIR_17978</name>
</gene>
<dbReference type="GO" id="GO:0035303">
    <property type="term" value="P:regulation of dephosphorylation"/>
    <property type="evidence" value="ECO:0007669"/>
    <property type="project" value="TreeGrafter"/>
</dbReference>
<reference evidence="2 3" key="1">
    <citation type="submission" date="2015-09" db="EMBL/GenBank/DDBJ databases">
        <title>Draft genome of the parasitic nematode Teladorsagia circumcincta isolate WARC Sus (inbred).</title>
        <authorList>
            <person name="Mitreva M."/>
        </authorList>
    </citation>
    <scope>NUCLEOTIDE SEQUENCE [LARGE SCALE GENOMIC DNA]</scope>
    <source>
        <strain evidence="2 3">S</strain>
    </source>
</reference>